<accession>A0A5C3K9C2</accession>
<evidence type="ECO:0000313" key="3">
    <source>
        <dbReference type="EMBL" id="TFK16454.1"/>
    </source>
</evidence>
<name>A0A5C3K9C2_COPMA</name>
<reference evidence="3 4" key="1">
    <citation type="journal article" date="2019" name="Nat. Ecol. Evol.">
        <title>Megaphylogeny resolves global patterns of mushroom evolution.</title>
        <authorList>
            <person name="Varga T."/>
            <person name="Krizsan K."/>
            <person name="Foldi C."/>
            <person name="Dima B."/>
            <person name="Sanchez-Garcia M."/>
            <person name="Sanchez-Ramirez S."/>
            <person name="Szollosi G.J."/>
            <person name="Szarkandi J.G."/>
            <person name="Papp V."/>
            <person name="Albert L."/>
            <person name="Andreopoulos W."/>
            <person name="Angelini C."/>
            <person name="Antonin V."/>
            <person name="Barry K.W."/>
            <person name="Bougher N.L."/>
            <person name="Buchanan P."/>
            <person name="Buyck B."/>
            <person name="Bense V."/>
            <person name="Catcheside P."/>
            <person name="Chovatia M."/>
            <person name="Cooper J."/>
            <person name="Damon W."/>
            <person name="Desjardin D."/>
            <person name="Finy P."/>
            <person name="Geml J."/>
            <person name="Haridas S."/>
            <person name="Hughes K."/>
            <person name="Justo A."/>
            <person name="Karasinski D."/>
            <person name="Kautmanova I."/>
            <person name="Kiss B."/>
            <person name="Kocsube S."/>
            <person name="Kotiranta H."/>
            <person name="LaButti K.M."/>
            <person name="Lechner B.E."/>
            <person name="Liimatainen K."/>
            <person name="Lipzen A."/>
            <person name="Lukacs Z."/>
            <person name="Mihaltcheva S."/>
            <person name="Morgado L.N."/>
            <person name="Niskanen T."/>
            <person name="Noordeloos M.E."/>
            <person name="Ohm R.A."/>
            <person name="Ortiz-Santana B."/>
            <person name="Ovrebo C."/>
            <person name="Racz N."/>
            <person name="Riley R."/>
            <person name="Savchenko A."/>
            <person name="Shiryaev A."/>
            <person name="Soop K."/>
            <person name="Spirin V."/>
            <person name="Szebenyi C."/>
            <person name="Tomsovsky M."/>
            <person name="Tulloss R.E."/>
            <person name="Uehling J."/>
            <person name="Grigoriev I.V."/>
            <person name="Vagvolgyi C."/>
            <person name="Papp T."/>
            <person name="Martin F.M."/>
            <person name="Miettinen O."/>
            <person name="Hibbett D.S."/>
            <person name="Nagy L.G."/>
        </authorList>
    </citation>
    <scope>NUCLEOTIDE SEQUENCE [LARGE SCALE GENOMIC DNA]</scope>
    <source>
        <strain evidence="3 4">CBS 121175</strain>
    </source>
</reference>
<feature type="transmembrane region" description="Helical" evidence="2">
    <location>
        <begin position="147"/>
        <end position="168"/>
    </location>
</feature>
<dbReference type="AlphaFoldDB" id="A0A5C3K9C2"/>
<evidence type="ECO:0000256" key="2">
    <source>
        <dbReference type="SAM" id="Phobius"/>
    </source>
</evidence>
<gene>
    <name evidence="3" type="ORF">FA15DRAFT_711798</name>
</gene>
<evidence type="ECO:0000256" key="1">
    <source>
        <dbReference type="SAM" id="MobiDB-lite"/>
    </source>
</evidence>
<feature type="region of interest" description="Disordered" evidence="1">
    <location>
        <begin position="43"/>
        <end position="65"/>
    </location>
</feature>
<organism evidence="3 4">
    <name type="scientific">Coprinopsis marcescibilis</name>
    <name type="common">Agaric fungus</name>
    <name type="synonym">Psathyrella marcescibilis</name>
    <dbReference type="NCBI Taxonomy" id="230819"/>
    <lineage>
        <taxon>Eukaryota</taxon>
        <taxon>Fungi</taxon>
        <taxon>Dikarya</taxon>
        <taxon>Basidiomycota</taxon>
        <taxon>Agaricomycotina</taxon>
        <taxon>Agaricomycetes</taxon>
        <taxon>Agaricomycetidae</taxon>
        <taxon>Agaricales</taxon>
        <taxon>Agaricineae</taxon>
        <taxon>Psathyrellaceae</taxon>
        <taxon>Coprinopsis</taxon>
    </lineage>
</organism>
<sequence>MSTTAYFLPVHSASVPITTPCSMSQREHLNLLARYLLGQASYQAEGNSENEDEAEPSRQLEEGCSSASREFASDKGFFSEEHPSNSEHPPFHPSKKLHPFNNGVRLLQDRSFPLPYTPTAFSGSAHYHTHPGGGKPTALALAASLNVATFIFAVAANLVLVVTFNSLFASPGIKASSNASVTAAQACWLFKPQG</sequence>
<keyword evidence="4" id="KW-1185">Reference proteome</keyword>
<dbReference type="Proteomes" id="UP000307440">
    <property type="component" value="Unassembled WGS sequence"/>
</dbReference>
<keyword evidence="2" id="KW-0812">Transmembrane</keyword>
<keyword evidence="2" id="KW-0472">Membrane</keyword>
<protein>
    <submittedName>
        <fullName evidence="3">Uncharacterized protein</fullName>
    </submittedName>
</protein>
<keyword evidence="2" id="KW-1133">Transmembrane helix</keyword>
<evidence type="ECO:0000313" key="4">
    <source>
        <dbReference type="Proteomes" id="UP000307440"/>
    </source>
</evidence>
<proteinExistence type="predicted"/>
<dbReference type="EMBL" id="ML210800">
    <property type="protein sequence ID" value="TFK16454.1"/>
    <property type="molecule type" value="Genomic_DNA"/>
</dbReference>